<gene>
    <name evidence="1" type="ORF">ACFSBT_17455</name>
</gene>
<evidence type="ECO:0000313" key="2">
    <source>
        <dbReference type="Proteomes" id="UP001597187"/>
    </source>
</evidence>
<comment type="caution">
    <text evidence="1">The sequence shown here is derived from an EMBL/GenBank/DDBJ whole genome shotgun (WGS) entry which is preliminary data.</text>
</comment>
<reference evidence="1 2" key="1">
    <citation type="journal article" date="2019" name="Int. J. Syst. Evol. Microbiol.">
        <title>The Global Catalogue of Microorganisms (GCM) 10K type strain sequencing project: providing services to taxonomists for standard genome sequencing and annotation.</title>
        <authorList>
            <consortium name="The Broad Institute Genomics Platform"/>
            <consortium name="The Broad Institute Genome Sequencing Center for Infectious Disease"/>
            <person name="Wu L."/>
            <person name="Ma J."/>
        </authorList>
    </citation>
    <scope>NUCLEOTIDE SEQUENCE [LARGE SCALE GENOMIC DNA]</scope>
    <source>
        <strain evidence="1 2">CGMCC 1.12563</strain>
    </source>
</reference>
<sequence>MPVMNDPSVVSFDAKRAVEGALAVAGADLLLVVEYDRAAFEVLYCADVVADRYPDDEAMHDHFSGVHSYVYLDFTERELFEELFVDSGRTRALTTYMENLIAVRVVAEGEGLFLALAPDAPATAVIEAVEDIVHS</sequence>
<protein>
    <submittedName>
        <fullName evidence="1">Uncharacterized protein</fullName>
    </submittedName>
</protein>
<evidence type="ECO:0000313" key="1">
    <source>
        <dbReference type="EMBL" id="MFD1515071.1"/>
    </source>
</evidence>
<dbReference type="EMBL" id="JBHUDC010000008">
    <property type="protein sequence ID" value="MFD1515071.1"/>
    <property type="molecule type" value="Genomic_DNA"/>
</dbReference>
<dbReference type="AlphaFoldDB" id="A0ABD6B083"/>
<dbReference type="Pfam" id="PF24366">
    <property type="entry name" value="DUF7522"/>
    <property type="match status" value="1"/>
</dbReference>
<dbReference type="Proteomes" id="UP001597187">
    <property type="component" value="Unassembled WGS sequence"/>
</dbReference>
<organism evidence="1 2">
    <name type="scientific">Halomarina rubra</name>
    <dbReference type="NCBI Taxonomy" id="2071873"/>
    <lineage>
        <taxon>Archaea</taxon>
        <taxon>Methanobacteriati</taxon>
        <taxon>Methanobacteriota</taxon>
        <taxon>Stenosarchaea group</taxon>
        <taxon>Halobacteria</taxon>
        <taxon>Halobacteriales</taxon>
        <taxon>Natronomonadaceae</taxon>
        <taxon>Halomarina</taxon>
    </lineage>
</organism>
<name>A0ABD6B083_9EURY</name>
<keyword evidence="2" id="KW-1185">Reference proteome</keyword>
<dbReference type="RefSeq" id="WP_250874995.1">
    <property type="nucleotide sequence ID" value="NZ_JALXFV010000008.1"/>
</dbReference>
<dbReference type="InterPro" id="IPR055944">
    <property type="entry name" value="DUF7522"/>
</dbReference>
<accession>A0ABD6B083</accession>
<proteinExistence type="predicted"/>